<dbReference type="InterPro" id="IPR036138">
    <property type="entry name" value="PBP_dimer_sf"/>
</dbReference>
<dbReference type="SUPFAM" id="SSF54427">
    <property type="entry name" value="NTF2-like"/>
    <property type="match status" value="1"/>
</dbReference>
<comment type="pathway">
    <text evidence="2">Cell wall biogenesis; peptidoglycan biosynthesis.</text>
</comment>
<evidence type="ECO:0000256" key="5">
    <source>
        <dbReference type="ARBA" id="ARBA00023136"/>
    </source>
</evidence>
<evidence type="ECO:0000256" key="2">
    <source>
        <dbReference type="ARBA" id="ARBA00004752"/>
    </source>
</evidence>
<feature type="domain" description="Penicillin-binding protein transpeptidase" evidence="7">
    <location>
        <begin position="349"/>
        <end position="659"/>
    </location>
</feature>
<gene>
    <name evidence="9" type="ORF">ACFPU1_10225</name>
</gene>
<dbReference type="PANTHER" id="PTHR30627:SF25">
    <property type="entry name" value="PENICILLIN-BINDING PROTEIN 3"/>
    <property type="match status" value="1"/>
</dbReference>
<dbReference type="EMBL" id="JBHSOZ010000004">
    <property type="protein sequence ID" value="MFC5713161.1"/>
    <property type="molecule type" value="Genomic_DNA"/>
</dbReference>
<dbReference type="Gene3D" id="3.40.710.10">
    <property type="entry name" value="DD-peptidase/beta-lactamase superfamily"/>
    <property type="match status" value="1"/>
</dbReference>
<evidence type="ECO:0000256" key="3">
    <source>
        <dbReference type="ARBA" id="ARBA00007171"/>
    </source>
</evidence>
<protein>
    <recommendedName>
        <fullName evidence="4">serine-type D-Ala-D-Ala carboxypeptidase</fullName>
        <ecNumber evidence="4">3.4.16.4</ecNumber>
    </recommendedName>
</protein>
<evidence type="ECO:0000256" key="1">
    <source>
        <dbReference type="ARBA" id="ARBA00004370"/>
    </source>
</evidence>
<evidence type="ECO:0000259" key="7">
    <source>
        <dbReference type="Pfam" id="PF00905"/>
    </source>
</evidence>
<dbReference type="SUPFAM" id="SSF56601">
    <property type="entry name" value="beta-lactamase/transpeptidase-like"/>
    <property type="match status" value="1"/>
</dbReference>
<comment type="similarity">
    <text evidence="3">Belongs to the transpeptidase family.</text>
</comment>
<dbReference type="Proteomes" id="UP001596142">
    <property type="component" value="Unassembled WGS sequence"/>
</dbReference>
<dbReference type="Gene3D" id="3.30.1390.30">
    <property type="entry name" value="Penicillin-binding protein 2a, domain 3"/>
    <property type="match status" value="1"/>
</dbReference>
<proteinExistence type="inferred from homology"/>
<dbReference type="InterPro" id="IPR012338">
    <property type="entry name" value="Beta-lactam/transpept-like"/>
</dbReference>
<comment type="caution">
    <text evidence="9">The sequence shown here is derived from an EMBL/GenBank/DDBJ whole genome shotgun (WGS) entry which is preliminary data.</text>
</comment>
<dbReference type="SUPFAM" id="SSF56519">
    <property type="entry name" value="Penicillin binding protein dimerisation domain"/>
    <property type="match status" value="1"/>
</dbReference>
<evidence type="ECO:0000313" key="10">
    <source>
        <dbReference type="Proteomes" id="UP001596142"/>
    </source>
</evidence>
<keyword evidence="5" id="KW-0472">Membrane</keyword>
<comment type="subcellular location">
    <subcellularLocation>
        <location evidence="1">Membrane</location>
    </subcellularLocation>
</comment>
<organism evidence="9 10">
    <name type="scientific">Thalassorhabdus alkalitolerans</name>
    <dbReference type="NCBI Taxonomy" id="2282697"/>
    <lineage>
        <taxon>Bacteria</taxon>
        <taxon>Bacillati</taxon>
        <taxon>Bacillota</taxon>
        <taxon>Bacilli</taxon>
        <taxon>Bacillales</taxon>
        <taxon>Bacillaceae</taxon>
        <taxon>Thalassorhabdus</taxon>
    </lineage>
</organism>
<dbReference type="Gene3D" id="3.10.450.100">
    <property type="entry name" value="NTF2-like, domain 1"/>
    <property type="match status" value="1"/>
</dbReference>
<dbReference type="Pfam" id="PF03717">
    <property type="entry name" value="PBP_dimer"/>
    <property type="match status" value="1"/>
</dbReference>
<accession>A0ABW0YLZ1</accession>
<evidence type="ECO:0000256" key="6">
    <source>
        <dbReference type="ARBA" id="ARBA00034000"/>
    </source>
</evidence>
<comment type="catalytic activity">
    <reaction evidence="6">
        <text>Preferential cleavage: (Ac)2-L-Lys-D-Ala-|-D-Ala. Also transpeptidation of peptidyl-alanyl moieties that are N-acyl substituents of D-alanine.</text>
        <dbReference type="EC" id="3.4.16.4"/>
    </reaction>
</comment>
<dbReference type="InterPro" id="IPR032710">
    <property type="entry name" value="NTF2-like_dom_sf"/>
</dbReference>
<dbReference type="Gene3D" id="3.90.1310.10">
    <property type="entry name" value="Penicillin-binding protein 2a (Domain 2)"/>
    <property type="match status" value="1"/>
</dbReference>
<evidence type="ECO:0000313" key="9">
    <source>
        <dbReference type="EMBL" id="MFC5713161.1"/>
    </source>
</evidence>
<keyword evidence="10" id="KW-1185">Reference proteome</keyword>
<dbReference type="Pfam" id="PF00905">
    <property type="entry name" value="Transpeptidase"/>
    <property type="match status" value="1"/>
</dbReference>
<evidence type="ECO:0000259" key="8">
    <source>
        <dbReference type="Pfam" id="PF03717"/>
    </source>
</evidence>
<dbReference type="EC" id="3.4.16.4" evidence="4"/>
<dbReference type="PANTHER" id="PTHR30627">
    <property type="entry name" value="PEPTIDOGLYCAN D,D-TRANSPEPTIDASE"/>
    <property type="match status" value="1"/>
</dbReference>
<dbReference type="InterPro" id="IPR005311">
    <property type="entry name" value="PBP_dimer"/>
</dbReference>
<feature type="domain" description="Penicillin-binding protein dimerisation" evidence="8">
    <location>
        <begin position="151"/>
        <end position="313"/>
    </location>
</feature>
<evidence type="ECO:0000256" key="4">
    <source>
        <dbReference type="ARBA" id="ARBA00012448"/>
    </source>
</evidence>
<dbReference type="InterPro" id="IPR050515">
    <property type="entry name" value="Beta-lactam/transpept"/>
</dbReference>
<dbReference type="InterPro" id="IPR001460">
    <property type="entry name" value="PCN-bd_Tpept"/>
</dbReference>
<reference evidence="10" key="1">
    <citation type="journal article" date="2019" name="Int. J. Syst. Evol. Microbiol.">
        <title>The Global Catalogue of Microorganisms (GCM) 10K type strain sequencing project: providing services to taxonomists for standard genome sequencing and annotation.</title>
        <authorList>
            <consortium name="The Broad Institute Genomics Platform"/>
            <consortium name="The Broad Institute Genome Sequencing Center for Infectious Disease"/>
            <person name="Wu L."/>
            <person name="Ma J."/>
        </authorList>
    </citation>
    <scope>NUCLEOTIDE SEQUENCE [LARGE SCALE GENOMIC DNA]</scope>
    <source>
        <strain evidence="10">CECT 7184</strain>
    </source>
</reference>
<sequence>MFTILIGLCAACSEDVPDPESFLNDYIHAHETYEYEEIYELANGSNELALTEDEFTAYASNIHTSIEQQDLSFTYESLELEDDELREMESLTYPVFITMETIAGDLSYESEVTLVKEEGDDGISWFVDWDYEHLFLGLESENERVKAEIETPDRGEILDRNGNGIAVNGEVASVYVVPERMEDQDQGVQELAGVLDLTEERIEELLNQSWVEDHLSVPIKDIPVEDDRESELLDIPGVGISTEEGREYPMGEMAAHLTGYTGGITAEELEEREWKGYHENSRIGKSGLEAVWEEELRGEVGARVKILNENDEVREVVLKKEAEAGETFELSVDATLQKQLSDSLGGDTGTGVVMNPVTGEVLAMYNTPSYDPNLMSLGVSSEQWEEWQENEDEPFLNRFGQRYSPGSVFKPVTAAIGIEEGTLHPEEVMTIEGEHWQEREDWGSYRVRRVNEDIEEVDLRRAMLYSDNIYFAQQALRIGEEAFQDRIEDFGFEETLPFEYPVYTSRLSNDGIDAEALLSDTGYGQGEVLTNPVHLSAVYTAFLHDGSMIEPTLLKRDEGRYWKEDIISPTTAETILNSLIAVVEDSGGTAHDIYEEGMPLAGKTGTAELKQSLDDEDGEQLGWFVGFDYENKDLMVTMMLEQVEGRGGSGYVVPLAKDFFSER</sequence>
<name>A0ABW0YLZ1_9BACI</name>